<sequence>MIKKVDSTKCPTDIDQRVSLSLSLQRYLRASAEFETASQAFTDACNSLRNDLPRDGRFVAQFSFRHYLVTSDRDGNFDVERIETL</sequence>
<dbReference type="AlphaFoldDB" id="A0A517T261"/>
<dbReference type="Proteomes" id="UP000315003">
    <property type="component" value="Chromosome"/>
</dbReference>
<reference evidence="1 2" key="1">
    <citation type="submission" date="2019-02" db="EMBL/GenBank/DDBJ databases">
        <title>Deep-cultivation of Planctomycetes and their phenomic and genomic characterization uncovers novel biology.</title>
        <authorList>
            <person name="Wiegand S."/>
            <person name="Jogler M."/>
            <person name="Boedeker C."/>
            <person name="Pinto D."/>
            <person name="Vollmers J."/>
            <person name="Rivas-Marin E."/>
            <person name="Kohn T."/>
            <person name="Peeters S.H."/>
            <person name="Heuer A."/>
            <person name="Rast P."/>
            <person name="Oberbeckmann S."/>
            <person name="Bunk B."/>
            <person name="Jeske O."/>
            <person name="Meyerdierks A."/>
            <person name="Storesund J.E."/>
            <person name="Kallscheuer N."/>
            <person name="Luecker S."/>
            <person name="Lage O.M."/>
            <person name="Pohl T."/>
            <person name="Merkel B.J."/>
            <person name="Hornburger P."/>
            <person name="Mueller R.-W."/>
            <person name="Bruemmer F."/>
            <person name="Labrenz M."/>
            <person name="Spormann A.M."/>
            <person name="Op den Camp H."/>
            <person name="Overmann J."/>
            <person name="Amann R."/>
            <person name="Jetten M.S.M."/>
            <person name="Mascher T."/>
            <person name="Medema M.H."/>
            <person name="Devos D.P."/>
            <person name="Kaster A.-K."/>
            <person name="Ovreas L."/>
            <person name="Rohde M."/>
            <person name="Galperin M.Y."/>
            <person name="Jogler C."/>
        </authorList>
    </citation>
    <scope>NUCLEOTIDE SEQUENCE [LARGE SCALE GENOMIC DNA]</scope>
    <source>
        <strain evidence="1 2">SV_7m_r</strain>
    </source>
</reference>
<evidence type="ECO:0000313" key="2">
    <source>
        <dbReference type="Proteomes" id="UP000315003"/>
    </source>
</evidence>
<dbReference type="OrthoDB" id="281004at2"/>
<accession>A0A517T261</accession>
<organism evidence="1 2">
    <name type="scientific">Stieleria bergensis</name>
    <dbReference type="NCBI Taxonomy" id="2528025"/>
    <lineage>
        <taxon>Bacteria</taxon>
        <taxon>Pseudomonadati</taxon>
        <taxon>Planctomycetota</taxon>
        <taxon>Planctomycetia</taxon>
        <taxon>Pirellulales</taxon>
        <taxon>Pirellulaceae</taxon>
        <taxon>Stieleria</taxon>
    </lineage>
</organism>
<gene>
    <name evidence="1" type="ORF">SV7mr_50060</name>
</gene>
<evidence type="ECO:0000313" key="1">
    <source>
        <dbReference type="EMBL" id="QDT62458.1"/>
    </source>
</evidence>
<name>A0A517T261_9BACT</name>
<dbReference type="RefSeq" id="WP_145277244.1">
    <property type="nucleotide sequence ID" value="NZ_CP036272.1"/>
</dbReference>
<proteinExistence type="predicted"/>
<dbReference type="EMBL" id="CP036272">
    <property type="protein sequence ID" value="QDT62458.1"/>
    <property type="molecule type" value="Genomic_DNA"/>
</dbReference>
<keyword evidence="2" id="KW-1185">Reference proteome</keyword>
<protein>
    <submittedName>
        <fullName evidence="1">Uncharacterized protein</fullName>
    </submittedName>
</protein>